<keyword evidence="7 9" id="KW-0269">Exonuclease</keyword>
<keyword evidence="1 9" id="KW-0963">Cytoplasm</keyword>
<evidence type="ECO:0000256" key="1">
    <source>
        <dbReference type="ARBA" id="ARBA00022490"/>
    </source>
</evidence>
<dbReference type="Pfam" id="PF22505">
    <property type="entry name" value="RNase_J_b_CASP"/>
    <property type="match status" value="1"/>
</dbReference>
<protein>
    <recommendedName>
        <fullName evidence="9">Ribonuclease J</fullName>
        <shortName evidence="9">RNase J</shortName>
        <ecNumber evidence="9">3.1.-.-</ecNumber>
    </recommendedName>
</protein>
<dbReference type="InterPro" id="IPR041636">
    <property type="entry name" value="RNase_J_C"/>
</dbReference>
<dbReference type="Gene3D" id="3.10.20.580">
    <property type="match status" value="1"/>
</dbReference>
<dbReference type="PANTHER" id="PTHR43694:SF1">
    <property type="entry name" value="RIBONUCLEASE J"/>
    <property type="match status" value="1"/>
</dbReference>
<dbReference type="InterPro" id="IPR036866">
    <property type="entry name" value="RibonucZ/Hydroxyglut_hydro"/>
</dbReference>
<evidence type="ECO:0000256" key="7">
    <source>
        <dbReference type="ARBA" id="ARBA00022839"/>
    </source>
</evidence>
<keyword evidence="9" id="KW-0698">rRNA processing</keyword>
<dbReference type="Pfam" id="PF17770">
    <property type="entry name" value="RNase_J_C"/>
    <property type="match status" value="1"/>
</dbReference>
<evidence type="ECO:0000256" key="4">
    <source>
        <dbReference type="ARBA" id="ARBA00022759"/>
    </source>
</evidence>
<dbReference type="NCBIfam" id="TIGR00649">
    <property type="entry name" value="MG423"/>
    <property type="match status" value="1"/>
</dbReference>
<accession>A0ABX8B017</accession>
<sequence length="558" mass="61800">MSNANDTTLEIIPLGGLGEFGMNCMVLRYGADIIVIDAGLMFSEVGHFGVDSMTPDFTFLERHREQVRAVLLTHSHEDHIGSLPFLLKKVNVPVYGTPYTLNIVEPRLEEHHLLATAQLHPVRAGETVEVGAFSVEYIRVSHSTVDCCALAITTPIGTVVHSGDFKFDATPVCGDAIDVERLRAVGRRGVLALLSDSTNIERPGQMPSERVVIPALEEIFDRATGRIFVSCFASSIHRIQIMFDLAQEFGRQVVAVGRAMERNIEIAERTGFLDTADILVSAKDFKHYEPGETVVLASGCQGEPMGAMWRIADRSHRQAWMEAGDTVVLSARQIPGNEKSISRLINRCYRNEVQVIDATQARIHVSGHGAQEDLRLMLEAVRPKYFIPIHGEYRQLYRHKLFACQTLGYSPDRVLLIESGDVVVLDGETARLGDKITINRVYIDDTCSLELDETLLRDRKRMAYEGVVIAGVAVEESTGMLLGPPEITTRGYLGVDGDEEEIAELRDVVLAAVEALPPAERINGGKEHFQEHLRLALKRHIMRVTGQKPTIVPLVVVV</sequence>
<dbReference type="Pfam" id="PF07521">
    <property type="entry name" value="RMMBL"/>
    <property type="match status" value="1"/>
</dbReference>
<keyword evidence="8 9" id="KW-0694">RNA-binding</keyword>
<keyword evidence="5 9" id="KW-0378">Hydrolase</keyword>
<dbReference type="Gene3D" id="3.40.50.10710">
    <property type="entry name" value="Metallo-hydrolase/oxidoreductase"/>
    <property type="match status" value="1"/>
</dbReference>
<comment type="similarity">
    <text evidence="9">Belongs to the metallo-beta-lactamase superfamily. RNA-metabolizing metallo-beta-lactamase-like family. Bacterial RNase J subfamily.</text>
</comment>
<dbReference type="InterPro" id="IPR004613">
    <property type="entry name" value="RNase_J"/>
</dbReference>
<evidence type="ECO:0000313" key="12">
    <source>
        <dbReference type="Proteomes" id="UP000677668"/>
    </source>
</evidence>
<proteinExistence type="inferred from homology"/>
<evidence type="ECO:0000256" key="9">
    <source>
        <dbReference type="HAMAP-Rule" id="MF_01491"/>
    </source>
</evidence>
<dbReference type="RefSeq" id="WP_211422603.1">
    <property type="nucleotide sequence ID" value="NZ_CP072642.1"/>
</dbReference>
<feature type="binding site" evidence="9">
    <location>
        <begin position="364"/>
        <end position="368"/>
    </location>
    <ligand>
        <name>substrate</name>
    </ligand>
</feature>
<name>A0ABX8B017_9BACT</name>
<evidence type="ECO:0000256" key="2">
    <source>
        <dbReference type="ARBA" id="ARBA00022722"/>
    </source>
</evidence>
<evidence type="ECO:0000256" key="3">
    <source>
        <dbReference type="ARBA" id="ARBA00022723"/>
    </source>
</evidence>
<dbReference type="InterPro" id="IPR042173">
    <property type="entry name" value="RNase_J_2"/>
</dbReference>
<keyword evidence="3" id="KW-0479">Metal-binding</keyword>
<organism evidence="11 12">
    <name type="scientific">Chloracidobacterium sp. N</name>
    <dbReference type="NCBI Taxonomy" id="2821540"/>
    <lineage>
        <taxon>Bacteria</taxon>
        <taxon>Pseudomonadati</taxon>
        <taxon>Acidobacteriota</taxon>
        <taxon>Terriglobia</taxon>
        <taxon>Terriglobales</taxon>
        <taxon>Acidobacteriaceae</taxon>
        <taxon>Chloracidobacterium</taxon>
        <taxon>Chloracidobacterium aggregatum</taxon>
    </lineage>
</organism>
<dbReference type="Proteomes" id="UP000677668">
    <property type="component" value="Chromosome 1"/>
</dbReference>
<dbReference type="CDD" id="cd07714">
    <property type="entry name" value="RNaseJ_MBL-fold"/>
    <property type="match status" value="1"/>
</dbReference>
<dbReference type="InterPro" id="IPR030854">
    <property type="entry name" value="RNase_J_bac"/>
</dbReference>
<gene>
    <name evidence="9" type="primary">rnj</name>
    <name evidence="11" type="ORF">J8C05_02295</name>
</gene>
<evidence type="ECO:0000313" key="11">
    <source>
        <dbReference type="EMBL" id="QUV94300.1"/>
    </source>
</evidence>
<dbReference type="InterPro" id="IPR011108">
    <property type="entry name" value="RMMBL"/>
</dbReference>
<dbReference type="SMART" id="SM00849">
    <property type="entry name" value="Lactamase_B"/>
    <property type="match status" value="1"/>
</dbReference>
<dbReference type="InterPro" id="IPR055132">
    <property type="entry name" value="RNase_J_b_CASP"/>
</dbReference>
<keyword evidence="2 9" id="KW-0540">Nuclease</keyword>
<evidence type="ECO:0000259" key="10">
    <source>
        <dbReference type="SMART" id="SM00849"/>
    </source>
</evidence>
<dbReference type="InterPro" id="IPR001279">
    <property type="entry name" value="Metallo-B-lactamas"/>
</dbReference>
<dbReference type="Gene3D" id="3.60.15.10">
    <property type="entry name" value="Ribonuclease Z/Hydroxyacylglutathione hydrolase-like"/>
    <property type="match status" value="1"/>
</dbReference>
<evidence type="ECO:0000256" key="5">
    <source>
        <dbReference type="ARBA" id="ARBA00022801"/>
    </source>
</evidence>
<comment type="function">
    <text evidence="9">An RNase that has 5'-3' exonuclease and possibly endonuclease activity. Involved in maturation of rRNA and in some organisms also mRNA maturation and/or decay.</text>
</comment>
<keyword evidence="12" id="KW-1185">Reference proteome</keyword>
<reference evidence="11 12" key="1">
    <citation type="submission" date="2021-03" db="EMBL/GenBank/DDBJ databases">
        <title>Genomic and phenotypic characterization of Chloracidobacterium isolates provides evidence for multiple species.</title>
        <authorList>
            <person name="Saini M.K."/>
            <person name="Costas A.M.G."/>
            <person name="Tank M."/>
            <person name="Bryant D.A."/>
        </authorList>
    </citation>
    <scope>NUCLEOTIDE SEQUENCE [LARGE SCALE GENOMIC DNA]</scope>
    <source>
        <strain evidence="11 12">N</strain>
    </source>
</reference>
<evidence type="ECO:0000256" key="6">
    <source>
        <dbReference type="ARBA" id="ARBA00022833"/>
    </source>
</evidence>
<dbReference type="EC" id="3.1.-.-" evidence="9"/>
<dbReference type="InterPro" id="IPR001587">
    <property type="entry name" value="RNase_J_CS"/>
</dbReference>
<keyword evidence="6" id="KW-0862">Zinc</keyword>
<dbReference type="PROSITE" id="PS01292">
    <property type="entry name" value="UPF0036"/>
    <property type="match status" value="1"/>
</dbReference>
<comment type="subunit">
    <text evidence="9">Homodimer, may be a subunit of the RNA degradosome.</text>
</comment>
<dbReference type="SUPFAM" id="SSF56281">
    <property type="entry name" value="Metallo-hydrolase/oxidoreductase"/>
    <property type="match status" value="1"/>
</dbReference>
<keyword evidence="4 9" id="KW-0255">Endonuclease</keyword>
<evidence type="ECO:0000256" key="8">
    <source>
        <dbReference type="ARBA" id="ARBA00022884"/>
    </source>
</evidence>
<dbReference type="Pfam" id="PF00753">
    <property type="entry name" value="Lactamase_B"/>
    <property type="match status" value="1"/>
</dbReference>
<dbReference type="PIRSF" id="PIRSF004803">
    <property type="entry name" value="RnjA"/>
    <property type="match status" value="1"/>
</dbReference>
<feature type="domain" description="Metallo-beta-lactamase" evidence="10">
    <location>
        <begin position="21"/>
        <end position="216"/>
    </location>
</feature>
<dbReference type="EMBL" id="CP072642">
    <property type="protein sequence ID" value="QUV94300.1"/>
    <property type="molecule type" value="Genomic_DNA"/>
</dbReference>
<dbReference type="PANTHER" id="PTHR43694">
    <property type="entry name" value="RIBONUCLEASE J"/>
    <property type="match status" value="1"/>
</dbReference>
<comment type="subcellular location">
    <subcellularLocation>
        <location evidence="9">Cytoplasm</location>
    </subcellularLocation>
</comment>
<dbReference type="HAMAP" id="MF_01491">
    <property type="entry name" value="RNase_J_bact"/>
    <property type="match status" value="1"/>
</dbReference>